<reference evidence="1" key="1">
    <citation type="submission" date="2022-02" db="EMBL/GenBank/DDBJ databases">
        <title>Plant Genome Project.</title>
        <authorList>
            <person name="Zhang R.-G."/>
        </authorList>
    </citation>
    <scope>NUCLEOTIDE SEQUENCE</scope>
    <source>
        <strain evidence="1">AT1</strain>
    </source>
</reference>
<sequence>MAPVSALAKYKLVFLGDQSVGKTSIITRFMYDKFDNTYQATIGIDFLSKTMYLEDRTVRLQLWDTAGQERFRSLIPSYIRDSSVAVIVYDVASRQSFLNTAKWIEEVRTERGSDVIIVLVGNKTDLVDKRQVSIEEAEAKARDMNVMFIETSAKAGFNIKALFRKIAAALPGMETLSSTKQEDMVDVNLKSSNPNASVSQQQSGGCSYYQEPILIEDGTSTLPPLFFKLKHWQWWFLVVLNVLFIVAGQAAAVILGRFYYDQGGNSKWMATLVQTAAFPIVLIPYFFLRSSKDPPSASPSPPLKTISLLYFVLGVVIAGDNMLYSIGLLYLAASTYSLICATQLAFNAVFSFFINNQKFTALIMNSVVVLSLSASLLAVNDESDAPAGVSRSKYILGFLATVGASALYSLLLSLIQLSFQKVLKKETFSVVLEMQIFTSLVATCVCMVGLFASGEWKTLHGEMDGFGKGRVAYVMTLVWTAVAWQICGIGVVGLIFVVSSLFSNVISTFSLAITPIAAVIVFHDKMNGVKIIALLLALWGFASYIYQNYLDDLKAKKTEREVNEASNNSNC</sequence>
<evidence type="ECO:0000313" key="2">
    <source>
        <dbReference type="Proteomes" id="UP001062846"/>
    </source>
</evidence>
<proteinExistence type="predicted"/>
<organism evidence="1 2">
    <name type="scientific">Rhododendron molle</name>
    <name type="common">Chinese azalea</name>
    <name type="synonym">Azalea mollis</name>
    <dbReference type="NCBI Taxonomy" id="49168"/>
    <lineage>
        <taxon>Eukaryota</taxon>
        <taxon>Viridiplantae</taxon>
        <taxon>Streptophyta</taxon>
        <taxon>Embryophyta</taxon>
        <taxon>Tracheophyta</taxon>
        <taxon>Spermatophyta</taxon>
        <taxon>Magnoliopsida</taxon>
        <taxon>eudicotyledons</taxon>
        <taxon>Gunneridae</taxon>
        <taxon>Pentapetalae</taxon>
        <taxon>asterids</taxon>
        <taxon>Ericales</taxon>
        <taxon>Ericaceae</taxon>
        <taxon>Ericoideae</taxon>
        <taxon>Rhodoreae</taxon>
        <taxon>Rhododendron</taxon>
    </lineage>
</organism>
<accession>A0ACC0MWX8</accession>
<gene>
    <name evidence="1" type="ORF">RHMOL_Rhmol07G0047400</name>
</gene>
<dbReference type="EMBL" id="CM046394">
    <property type="protein sequence ID" value="KAI8545538.1"/>
    <property type="molecule type" value="Genomic_DNA"/>
</dbReference>
<dbReference type="Proteomes" id="UP001062846">
    <property type="component" value="Chromosome 7"/>
</dbReference>
<keyword evidence="2" id="KW-1185">Reference proteome</keyword>
<name>A0ACC0MWX8_RHOML</name>
<protein>
    <submittedName>
        <fullName evidence="1">Uncharacterized protein</fullName>
    </submittedName>
</protein>
<comment type="caution">
    <text evidence="1">The sequence shown here is derived from an EMBL/GenBank/DDBJ whole genome shotgun (WGS) entry which is preliminary data.</text>
</comment>
<evidence type="ECO:0000313" key="1">
    <source>
        <dbReference type="EMBL" id="KAI8545538.1"/>
    </source>
</evidence>